<dbReference type="EMBL" id="JBAMMX010000023">
    <property type="protein sequence ID" value="KAK6917379.1"/>
    <property type="molecule type" value="Genomic_DNA"/>
</dbReference>
<sequence>MEFPSSKDYYDCIIIGGGTARCPLAATLSANFRELAIQGDELLEVAVQSMPLCFVPISRTDNLLFAGVAPFNGFSLEHKLGTKIGGTTFDTYGRRHSAADLLNYAKASNIKVVLHGTVERILVSSASATSLSSKSAVGVVYRDQLGGFHHAMRKGGSDSECKGYRKSSAHMALSWGLCCGQGHYDFRVIGINTLRIVNGSTFNILPWTNPQATLMMLGRYIDLKIIKERL</sequence>
<comment type="caution">
    <text evidence="4">The sequence shown here is derived from an EMBL/GenBank/DDBJ whole genome shotgun (WGS) entry which is preliminary data.</text>
</comment>
<protein>
    <recommendedName>
        <fullName evidence="6">Glucose-methanol-choline oxidoreductase N-terminal domain-containing protein</fullName>
    </recommendedName>
</protein>
<dbReference type="PANTHER" id="PTHR45968:SF2">
    <property type="entry name" value="(R)-MANDELONITRILE LYASE-LIKE"/>
    <property type="match status" value="1"/>
</dbReference>
<dbReference type="Gene3D" id="3.30.410.40">
    <property type="match status" value="1"/>
</dbReference>
<dbReference type="AlphaFoldDB" id="A0AAN8UNE6"/>
<dbReference type="Proteomes" id="UP001370490">
    <property type="component" value="Unassembled WGS sequence"/>
</dbReference>
<evidence type="ECO:0000313" key="5">
    <source>
        <dbReference type="Proteomes" id="UP001370490"/>
    </source>
</evidence>
<accession>A0AAN8UNE6</accession>
<gene>
    <name evidence="4" type="ORF">RJ641_018130</name>
</gene>
<dbReference type="Gene3D" id="3.50.50.60">
    <property type="entry name" value="FAD/NAD(P)-binding domain"/>
    <property type="match status" value="2"/>
</dbReference>
<proteinExistence type="predicted"/>
<reference evidence="4 5" key="1">
    <citation type="submission" date="2023-12" db="EMBL/GenBank/DDBJ databases">
        <title>A high-quality genome assembly for Dillenia turbinata (Dilleniales).</title>
        <authorList>
            <person name="Chanderbali A."/>
        </authorList>
    </citation>
    <scope>NUCLEOTIDE SEQUENCE [LARGE SCALE GENOMIC DNA]</scope>
    <source>
        <strain evidence="4">LSX21</strain>
        <tissue evidence="4">Leaf</tissue>
    </source>
</reference>
<dbReference type="InterPro" id="IPR051871">
    <property type="entry name" value="GMC_Oxidoreductase-Related"/>
</dbReference>
<organism evidence="4 5">
    <name type="scientific">Dillenia turbinata</name>
    <dbReference type="NCBI Taxonomy" id="194707"/>
    <lineage>
        <taxon>Eukaryota</taxon>
        <taxon>Viridiplantae</taxon>
        <taxon>Streptophyta</taxon>
        <taxon>Embryophyta</taxon>
        <taxon>Tracheophyta</taxon>
        <taxon>Spermatophyta</taxon>
        <taxon>Magnoliopsida</taxon>
        <taxon>eudicotyledons</taxon>
        <taxon>Gunneridae</taxon>
        <taxon>Pentapetalae</taxon>
        <taxon>Dilleniales</taxon>
        <taxon>Dilleniaceae</taxon>
        <taxon>Dillenia</taxon>
    </lineage>
</organism>
<dbReference type="InterPro" id="IPR036188">
    <property type="entry name" value="FAD/NAD-bd_sf"/>
</dbReference>
<keyword evidence="5" id="KW-1185">Reference proteome</keyword>
<evidence type="ECO:0000313" key="4">
    <source>
        <dbReference type="EMBL" id="KAK6917379.1"/>
    </source>
</evidence>
<comment type="cofactor">
    <cofactor evidence="1">
        <name>FAD</name>
        <dbReference type="ChEBI" id="CHEBI:57692"/>
    </cofactor>
</comment>
<evidence type="ECO:0000256" key="3">
    <source>
        <dbReference type="ARBA" id="ARBA00022827"/>
    </source>
</evidence>
<evidence type="ECO:0000256" key="1">
    <source>
        <dbReference type="ARBA" id="ARBA00001974"/>
    </source>
</evidence>
<keyword evidence="2" id="KW-0285">Flavoprotein</keyword>
<dbReference type="SUPFAM" id="SSF51905">
    <property type="entry name" value="FAD/NAD(P)-binding domain"/>
    <property type="match status" value="1"/>
</dbReference>
<evidence type="ECO:0000256" key="2">
    <source>
        <dbReference type="ARBA" id="ARBA00022630"/>
    </source>
</evidence>
<evidence type="ECO:0008006" key="6">
    <source>
        <dbReference type="Google" id="ProtNLM"/>
    </source>
</evidence>
<dbReference type="PANTHER" id="PTHR45968">
    <property type="entry name" value="OSJNBA0019K04.7 PROTEIN"/>
    <property type="match status" value="1"/>
</dbReference>
<name>A0AAN8UNE6_9MAGN</name>
<keyword evidence="3" id="KW-0274">FAD</keyword>